<gene>
    <name evidence="1" type="ORF">PanWU01x14_371340</name>
</gene>
<dbReference type="AlphaFoldDB" id="A0A2P5A3W8"/>
<feature type="non-terminal residue" evidence="1">
    <location>
        <position position="64"/>
    </location>
</feature>
<evidence type="ECO:0000313" key="2">
    <source>
        <dbReference type="Proteomes" id="UP000237105"/>
    </source>
</evidence>
<name>A0A2P5A3W8_PARAD</name>
<reference evidence="2" key="1">
    <citation type="submission" date="2016-06" db="EMBL/GenBank/DDBJ databases">
        <title>Parallel loss of symbiosis genes in relatives of nitrogen-fixing non-legume Parasponia.</title>
        <authorList>
            <person name="Van Velzen R."/>
            <person name="Holmer R."/>
            <person name="Bu F."/>
            <person name="Rutten L."/>
            <person name="Van Zeijl A."/>
            <person name="Liu W."/>
            <person name="Santuari L."/>
            <person name="Cao Q."/>
            <person name="Sharma T."/>
            <person name="Shen D."/>
            <person name="Roswanjaya Y."/>
            <person name="Wardhani T."/>
            <person name="Kalhor M.S."/>
            <person name="Jansen J."/>
            <person name="Van den Hoogen J."/>
            <person name="Gungor B."/>
            <person name="Hartog M."/>
            <person name="Hontelez J."/>
            <person name="Verver J."/>
            <person name="Yang W.-C."/>
            <person name="Schijlen E."/>
            <person name="Repin R."/>
            <person name="Schilthuizen M."/>
            <person name="Schranz E."/>
            <person name="Heidstra R."/>
            <person name="Miyata K."/>
            <person name="Fedorova E."/>
            <person name="Kohlen W."/>
            <person name="Bisseling T."/>
            <person name="Smit S."/>
            <person name="Geurts R."/>
        </authorList>
    </citation>
    <scope>NUCLEOTIDE SEQUENCE [LARGE SCALE GENOMIC DNA]</scope>
    <source>
        <strain evidence="2">cv. WU1-14</strain>
    </source>
</reference>
<organism evidence="1 2">
    <name type="scientific">Parasponia andersonii</name>
    <name type="common">Sponia andersonii</name>
    <dbReference type="NCBI Taxonomy" id="3476"/>
    <lineage>
        <taxon>Eukaryota</taxon>
        <taxon>Viridiplantae</taxon>
        <taxon>Streptophyta</taxon>
        <taxon>Embryophyta</taxon>
        <taxon>Tracheophyta</taxon>
        <taxon>Spermatophyta</taxon>
        <taxon>Magnoliopsida</taxon>
        <taxon>eudicotyledons</taxon>
        <taxon>Gunneridae</taxon>
        <taxon>Pentapetalae</taxon>
        <taxon>rosids</taxon>
        <taxon>fabids</taxon>
        <taxon>Rosales</taxon>
        <taxon>Cannabaceae</taxon>
        <taxon>Parasponia</taxon>
    </lineage>
</organism>
<comment type="caution">
    <text evidence="1">The sequence shown here is derived from an EMBL/GenBank/DDBJ whole genome shotgun (WGS) entry which is preliminary data.</text>
</comment>
<sequence>MRCISKKDTSTNGCEIFFKTMGHLDCPVLDRSLLIVHLVILLLEVKIDDLDCPDLDQSLLFDCL</sequence>
<proteinExistence type="predicted"/>
<evidence type="ECO:0000313" key="1">
    <source>
        <dbReference type="EMBL" id="PON31241.1"/>
    </source>
</evidence>
<accession>A0A2P5A3W8</accession>
<keyword evidence="2" id="KW-1185">Reference proteome</keyword>
<protein>
    <submittedName>
        <fullName evidence="1">Uncharacterized protein</fullName>
    </submittedName>
</protein>
<dbReference type="Proteomes" id="UP000237105">
    <property type="component" value="Unassembled WGS sequence"/>
</dbReference>
<dbReference type="EMBL" id="JXTB01001214">
    <property type="protein sequence ID" value="PON31241.1"/>
    <property type="molecule type" value="Genomic_DNA"/>
</dbReference>